<feature type="chain" id="PRO_5013423420" description="1,3-beta-glucanosyltransferase" evidence="10">
    <location>
        <begin position="20"/>
        <end position="553"/>
    </location>
</feature>
<comment type="similarity">
    <text evidence="3 10">Belongs to the glycosyl hydrolase 72 family.</text>
</comment>
<name>A0A2H3JCM9_WOLCO</name>
<dbReference type="Gene3D" id="3.20.20.80">
    <property type="entry name" value="Glycosidases"/>
    <property type="match status" value="1"/>
</dbReference>
<dbReference type="GO" id="GO:0071970">
    <property type="term" value="P:fungal-type cell wall (1-&gt;3)-beta-D-glucan biosynthetic process"/>
    <property type="evidence" value="ECO:0007669"/>
    <property type="project" value="TreeGrafter"/>
</dbReference>
<keyword evidence="6 10" id="KW-0472">Membrane</keyword>
<proteinExistence type="inferred from homology"/>
<dbReference type="SMART" id="SM00768">
    <property type="entry name" value="X8"/>
    <property type="match status" value="1"/>
</dbReference>
<keyword evidence="5 10" id="KW-0732">Signal</keyword>
<keyword evidence="11" id="KW-1133">Transmembrane helix</keyword>
<dbReference type="InterPro" id="IPR017853">
    <property type="entry name" value="GH"/>
</dbReference>
<keyword evidence="11" id="KW-0812">Transmembrane</keyword>
<evidence type="ECO:0000259" key="12">
    <source>
        <dbReference type="SMART" id="SM00768"/>
    </source>
</evidence>
<dbReference type="GO" id="GO:0042124">
    <property type="term" value="F:1,3-beta-glucanosyltransferase activity"/>
    <property type="evidence" value="ECO:0007669"/>
    <property type="project" value="TreeGrafter"/>
</dbReference>
<evidence type="ECO:0000313" key="14">
    <source>
        <dbReference type="Proteomes" id="UP000218811"/>
    </source>
</evidence>
<evidence type="ECO:0000313" key="13">
    <source>
        <dbReference type="EMBL" id="PCH36489.1"/>
    </source>
</evidence>
<dbReference type="EC" id="2.4.1.-" evidence="10"/>
<protein>
    <recommendedName>
        <fullName evidence="10">1,3-beta-glucanosyltransferase</fullName>
        <ecNumber evidence="10">2.4.1.-</ecNumber>
    </recommendedName>
</protein>
<dbReference type="Pfam" id="PF03198">
    <property type="entry name" value="Glyco_hydro_72"/>
    <property type="match status" value="1"/>
</dbReference>
<evidence type="ECO:0000256" key="11">
    <source>
        <dbReference type="SAM" id="Phobius"/>
    </source>
</evidence>
<keyword evidence="4 10" id="KW-0336">GPI-anchor</keyword>
<evidence type="ECO:0000256" key="10">
    <source>
        <dbReference type="RuleBase" id="RU361209"/>
    </source>
</evidence>
<comment type="function">
    <text evidence="10">Splits internally a 1,3-beta-glucan molecule and transfers the newly generated reducing end (the donor) to the non-reducing end of another 1,3-beta-glucan molecule (the acceptor) forming a 1,3-beta linkage, resulting in the elongation of 1,3-beta-glucan chains in the cell wall.</text>
</comment>
<keyword evidence="10" id="KW-0808">Transferase</keyword>
<gene>
    <name evidence="13" type="ORF">WOLCODRAFT_92041</name>
</gene>
<comment type="subcellular location">
    <subcellularLocation>
        <location evidence="1">Cell envelope</location>
    </subcellularLocation>
    <subcellularLocation>
        <location evidence="10">Cell membrane</location>
        <topology evidence="10">Lipid-anchor</topology>
        <topology evidence="10">GPI-anchor</topology>
    </subcellularLocation>
    <subcellularLocation>
        <location evidence="2">Membrane</location>
        <topology evidence="2">Lipid-anchor</topology>
        <topology evidence="2">GPI-anchor</topology>
    </subcellularLocation>
</comment>
<evidence type="ECO:0000256" key="8">
    <source>
        <dbReference type="ARBA" id="ARBA00023180"/>
    </source>
</evidence>
<dbReference type="GO" id="GO:0098552">
    <property type="term" value="C:side of membrane"/>
    <property type="evidence" value="ECO:0007669"/>
    <property type="project" value="UniProtKB-KW"/>
</dbReference>
<keyword evidence="7" id="KW-1015">Disulfide bond</keyword>
<evidence type="ECO:0000256" key="3">
    <source>
        <dbReference type="ARBA" id="ARBA00007528"/>
    </source>
</evidence>
<dbReference type="Proteomes" id="UP000218811">
    <property type="component" value="Unassembled WGS sequence"/>
</dbReference>
<evidence type="ECO:0000256" key="5">
    <source>
        <dbReference type="ARBA" id="ARBA00022729"/>
    </source>
</evidence>
<dbReference type="Gene3D" id="1.20.58.1040">
    <property type="match status" value="1"/>
</dbReference>
<keyword evidence="9 10" id="KW-0449">Lipoprotein</keyword>
<accession>A0A2H3JCM9</accession>
<dbReference type="PANTHER" id="PTHR31468">
    <property type="entry name" value="1,3-BETA-GLUCANOSYLTRANSFERASE GAS1"/>
    <property type="match status" value="1"/>
</dbReference>
<evidence type="ECO:0000256" key="6">
    <source>
        <dbReference type="ARBA" id="ARBA00023136"/>
    </source>
</evidence>
<keyword evidence="8" id="KW-0325">Glycoprotein</keyword>
<dbReference type="Pfam" id="PF07983">
    <property type="entry name" value="X8"/>
    <property type="match status" value="1"/>
</dbReference>
<evidence type="ECO:0000256" key="7">
    <source>
        <dbReference type="ARBA" id="ARBA00023157"/>
    </source>
</evidence>
<keyword evidence="14" id="KW-1185">Reference proteome</keyword>
<dbReference type="InterPro" id="IPR004886">
    <property type="entry name" value="Glucanosyltransferase"/>
</dbReference>
<evidence type="ECO:0000256" key="1">
    <source>
        <dbReference type="ARBA" id="ARBA00004196"/>
    </source>
</evidence>
<organism evidence="13 14">
    <name type="scientific">Wolfiporia cocos (strain MD-104)</name>
    <name type="common">Brown rot fungus</name>
    <dbReference type="NCBI Taxonomy" id="742152"/>
    <lineage>
        <taxon>Eukaryota</taxon>
        <taxon>Fungi</taxon>
        <taxon>Dikarya</taxon>
        <taxon>Basidiomycota</taxon>
        <taxon>Agaricomycotina</taxon>
        <taxon>Agaricomycetes</taxon>
        <taxon>Polyporales</taxon>
        <taxon>Phaeolaceae</taxon>
        <taxon>Wolfiporia</taxon>
    </lineage>
</organism>
<dbReference type="OMA" id="QDHTECM"/>
<feature type="domain" description="X8" evidence="12">
    <location>
        <begin position="382"/>
        <end position="469"/>
    </location>
</feature>
<feature type="transmembrane region" description="Helical" evidence="11">
    <location>
        <begin position="533"/>
        <end position="552"/>
    </location>
</feature>
<dbReference type="InterPro" id="IPR012946">
    <property type="entry name" value="X8"/>
</dbReference>
<dbReference type="GO" id="GO:0005886">
    <property type="term" value="C:plasma membrane"/>
    <property type="evidence" value="ECO:0007669"/>
    <property type="project" value="UniProtKB-SubCell"/>
</dbReference>
<sequence>MLPSLPLLLAAALAPSASALTPIVRKGSFLFNSTTGDRFYLKGVAYAANYGADQQSSVAATGTVSALDPLANGEGCQRDIPYFKELDINIIRVYQVNATLDHSTCMSALNDAGIYVLLDLATPVMAISSTSPSWNTALLTSYVETIEAFGSYDNVFGFNIGNEVISSLPNDDAAPYIKAAVRDIKSYMRAHNYTQLVGYTGTDSPNSRVALPYYLACDEDTGSIFDYWGLNIYEWCGDSSFTASGYQARTEELANLGIPAFFSEYGCNEVEPRTFSDVPVLYGSDMSGVWSGGIIYEYIEQSNAYGLVNISSDGSSVTTLTDFTNLKSQYATATGSSLAQASYTPSITLPDACPSDNSSWPVSTNLPPTPNSEECSCVNSALTCVSTYSEGDSAIGTALGEICGTDSSACDVIAGNGTLGTYGALSMCDSLTQLNVAMDVYYNSQGREATACKWSFATILSNSISGTAAAASATASCIKADGFAASTGVPSATTTLAGATTRPIVSTTATGTATGASNNKSGAAPLLGAQVPAAAMFASALVGLVGGIFAVAL</sequence>
<dbReference type="GO" id="GO:0031505">
    <property type="term" value="P:fungal-type cell wall organization"/>
    <property type="evidence" value="ECO:0007669"/>
    <property type="project" value="TreeGrafter"/>
</dbReference>
<dbReference type="STRING" id="742152.A0A2H3JCM9"/>
<reference evidence="13 14" key="1">
    <citation type="journal article" date="2012" name="Science">
        <title>The Paleozoic origin of enzymatic lignin decomposition reconstructed from 31 fungal genomes.</title>
        <authorList>
            <person name="Floudas D."/>
            <person name="Binder M."/>
            <person name="Riley R."/>
            <person name="Barry K."/>
            <person name="Blanchette R.A."/>
            <person name="Henrissat B."/>
            <person name="Martinez A.T."/>
            <person name="Otillar R."/>
            <person name="Spatafora J.W."/>
            <person name="Yadav J.S."/>
            <person name="Aerts A."/>
            <person name="Benoit I."/>
            <person name="Boyd A."/>
            <person name="Carlson A."/>
            <person name="Copeland A."/>
            <person name="Coutinho P.M."/>
            <person name="de Vries R.P."/>
            <person name="Ferreira P."/>
            <person name="Findley K."/>
            <person name="Foster B."/>
            <person name="Gaskell J."/>
            <person name="Glotzer D."/>
            <person name="Gorecki P."/>
            <person name="Heitman J."/>
            <person name="Hesse C."/>
            <person name="Hori C."/>
            <person name="Igarashi K."/>
            <person name="Jurgens J.A."/>
            <person name="Kallen N."/>
            <person name="Kersten P."/>
            <person name="Kohler A."/>
            <person name="Kuees U."/>
            <person name="Kumar T.K.A."/>
            <person name="Kuo A."/>
            <person name="LaButti K."/>
            <person name="Larrondo L.F."/>
            <person name="Lindquist E."/>
            <person name="Ling A."/>
            <person name="Lombard V."/>
            <person name="Lucas S."/>
            <person name="Lundell T."/>
            <person name="Martin R."/>
            <person name="McLaughlin D.J."/>
            <person name="Morgenstern I."/>
            <person name="Morin E."/>
            <person name="Murat C."/>
            <person name="Nagy L.G."/>
            <person name="Nolan M."/>
            <person name="Ohm R.A."/>
            <person name="Patyshakuliyeva A."/>
            <person name="Rokas A."/>
            <person name="Ruiz-Duenas F.J."/>
            <person name="Sabat G."/>
            <person name="Salamov A."/>
            <person name="Samejima M."/>
            <person name="Schmutz J."/>
            <person name="Slot J.C."/>
            <person name="St John F."/>
            <person name="Stenlid J."/>
            <person name="Sun H."/>
            <person name="Sun S."/>
            <person name="Syed K."/>
            <person name="Tsang A."/>
            <person name="Wiebenga A."/>
            <person name="Young D."/>
            <person name="Pisabarro A."/>
            <person name="Eastwood D.C."/>
            <person name="Martin F."/>
            <person name="Cullen D."/>
            <person name="Grigoriev I.V."/>
            <person name="Hibbett D.S."/>
        </authorList>
    </citation>
    <scope>NUCLEOTIDE SEQUENCE [LARGE SCALE GENOMIC DNA]</scope>
    <source>
        <strain evidence="13 14">MD-104</strain>
    </source>
</reference>
<evidence type="ECO:0000256" key="2">
    <source>
        <dbReference type="ARBA" id="ARBA00004589"/>
    </source>
</evidence>
<evidence type="ECO:0000256" key="9">
    <source>
        <dbReference type="ARBA" id="ARBA00023288"/>
    </source>
</evidence>
<dbReference type="EMBL" id="KB467876">
    <property type="protein sequence ID" value="PCH36489.1"/>
    <property type="molecule type" value="Genomic_DNA"/>
</dbReference>
<dbReference type="OrthoDB" id="421038at2759"/>
<dbReference type="AlphaFoldDB" id="A0A2H3JCM9"/>
<dbReference type="SUPFAM" id="SSF51445">
    <property type="entry name" value="(Trans)glycosidases"/>
    <property type="match status" value="1"/>
</dbReference>
<dbReference type="PANTHER" id="PTHR31468:SF2">
    <property type="entry name" value="1,3-BETA-GLUCANOSYLTRANSFERASE GAS1"/>
    <property type="match status" value="1"/>
</dbReference>
<feature type="signal peptide" evidence="10">
    <location>
        <begin position="1"/>
        <end position="19"/>
    </location>
</feature>
<evidence type="ECO:0000256" key="4">
    <source>
        <dbReference type="ARBA" id="ARBA00022622"/>
    </source>
</evidence>